<evidence type="ECO:0000313" key="4">
    <source>
        <dbReference type="EMBL" id="QAT61775.1"/>
    </source>
</evidence>
<organism evidence="4 5">
    <name type="scientific">Acidilutibacter cellobiosedens</name>
    <dbReference type="NCBI Taxonomy" id="2507161"/>
    <lineage>
        <taxon>Bacteria</taxon>
        <taxon>Bacillati</taxon>
        <taxon>Bacillota</taxon>
        <taxon>Tissierellia</taxon>
        <taxon>Tissierellales</taxon>
        <taxon>Acidilutibacteraceae</taxon>
        <taxon>Acidilutibacter</taxon>
    </lineage>
</organism>
<evidence type="ECO:0000259" key="3">
    <source>
        <dbReference type="Pfam" id="PF19568"/>
    </source>
</evidence>
<dbReference type="RefSeq" id="WP_071138606.1">
    <property type="nucleotide sequence ID" value="NZ_CP035282.1"/>
</dbReference>
<dbReference type="SUPFAM" id="SSF52540">
    <property type="entry name" value="P-loop containing nucleoside triphosphate hydrolases"/>
    <property type="match status" value="1"/>
</dbReference>
<sequence length="329" mass="36929">MDKNGTETFNSILEYISPELSKKLWKVPDYIKKNAEEIRLRKEKPLMIFGGGTEYFLMNEGSVSKKEKGALITTHEDLVRTFQLISRYSVYAFEEEMRSGFITLKGGHRVGIAGKTVYGIKGIESIRDISSLNMRIGREKKGISDNIMKFIIIPPDSIFNTLIVSPPQCGKTTLLRDMIRNISNGMKEYDFRGLKVGLVDERSEIGGVYNGVAQNDLGIRTDILDGCLKSDGITILIRAMSPQVVATDELGDYKDINAVHEALKAGVKLISTVHGKDIEDLLSKKSLSWIIEEKIFERIIFLDNSKGVGTVRDIVEGYSFNSVLNREKY</sequence>
<dbReference type="Pfam" id="PF19568">
    <property type="entry name" value="Spore_III_AA"/>
    <property type="match status" value="1"/>
</dbReference>
<name>A0A410QCQ8_9FIRM</name>
<accession>A0A410QCQ8</accession>
<keyword evidence="5" id="KW-1185">Reference proteome</keyword>
<gene>
    <name evidence="4" type="primary">spoIIIAA</name>
    <name evidence="4" type="ORF">EQM13_09320</name>
</gene>
<dbReference type="Gene3D" id="3.40.50.300">
    <property type="entry name" value="P-loop containing nucleotide triphosphate hydrolases"/>
    <property type="match status" value="1"/>
</dbReference>
<dbReference type="NCBIfam" id="TIGR02858">
    <property type="entry name" value="spore_III_AA"/>
    <property type="match status" value="1"/>
</dbReference>
<reference evidence="5" key="1">
    <citation type="submission" date="2019-01" db="EMBL/GenBank/DDBJ databases">
        <title>Draft genomes of a novel of Sporanaerobacter strains.</title>
        <authorList>
            <person name="Ma S."/>
        </authorList>
    </citation>
    <scope>NUCLEOTIDE SEQUENCE [LARGE SCALE GENOMIC DNA]</scope>
    <source>
        <strain evidence="5">NJN-17</strain>
    </source>
</reference>
<dbReference type="Proteomes" id="UP000287969">
    <property type="component" value="Chromosome"/>
</dbReference>
<dbReference type="InterPro" id="IPR027417">
    <property type="entry name" value="P-loop_NTPase"/>
</dbReference>
<protein>
    <submittedName>
        <fullName evidence="4">Stage III sporulation protein AA</fullName>
    </submittedName>
</protein>
<dbReference type="PANTHER" id="PTHR20953:SF3">
    <property type="entry name" value="P-LOOP CONTAINING NUCLEOSIDE TRIPHOSPHATE HYDROLASES SUPERFAMILY PROTEIN"/>
    <property type="match status" value="1"/>
</dbReference>
<dbReference type="OrthoDB" id="9768243at2"/>
<keyword evidence="2" id="KW-0067">ATP-binding</keyword>
<dbReference type="KEGG" id="spoa:EQM13_09320"/>
<dbReference type="InterPro" id="IPR045735">
    <property type="entry name" value="Spore_III_AA_AAA+_ATPase"/>
</dbReference>
<keyword evidence="1" id="KW-0547">Nucleotide-binding</keyword>
<dbReference type="EMBL" id="CP035282">
    <property type="protein sequence ID" value="QAT61775.1"/>
    <property type="molecule type" value="Genomic_DNA"/>
</dbReference>
<dbReference type="PANTHER" id="PTHR20953">
    <property type="entry name" value="KINASE-RELATED"/>
    <property type="match status" value="1"/>
</dbReference>
<evidence type="ECO:0000256" key="2">
    <source>
        <dbReference type="ARBA" id="ARBA00022840"/>
    </source>
</evidence>
<evidence type="ECO:0000313" key="5">
    <source>
        <dbReference type="Proteomes" id="UP000287969"/>
    </source>
</evidence>
<feature type="domain" description="Stage III sporulation protein AA AAA+ ATPase" evidence="3">
    <location>
        <begin position="32"/>
        <end position="316"/>
    </location>
</feature>
<dbReference type="InterPro" id="IPR014217">
    <property type="entry name" value="Spore_III_AA"/>
</dbReference>
<dbReference type="GO" id="GO:0005524">
    <property type="term" value="F:ATP binding"/>
    <property type="evidence" value="ECO:0007669"/>
    <property type="project" value="UniProtKB-KW"/>
</dbReference>
<proteinExistence type="predicted"/>
<dbReference type="AlphaFoldDB" id="A0A410QCQ8"/>
<evidence type="ECO:0000256" key="1">
    <source>
        <dbReference type="ARBA" id="ARBA00022741"/>
    </source>
</evidence>